<dbReference type="PANTHER" id="PTHR43798:SF33">
    <property type="entry name" value="HYDROLASE, PUTATIVE (AFU_ORTHOLOGUE AFUA_2G14860)-RELATED"/>
    <property type="match status" value="1"/>
</dbReference>
<dbReference type="PRINTS" id="PR00412">
    <property type="entry name" value="EPOXHYDRLASE"/>
</dbReference>
<feature type="domain" description="AB hydrolase-1" evidence="7">
    <location>
        <begin position="33"/>
        <end position="287"/>
    </location>
</feature>
<dbReference type="NCBIfam" id="NF002938">
    <property type="entry name" value="PRK03592.1"/>
    <property type="match status" value="1"/>
</dbReference>
<evidence type="ECO:0000313" key="9">
    <source>
        <dbReference type="Proteomes" id="UP000315914"/>
    </source>
</evidence>
<protein>
    <recommendedName>
        <fullName evidence="5 6">Haloalkane dehalogenase</fullName>
        <ecNumber evidence="3 6">3.8.1.5</ecNumber>
    </recommendedName>
</protein>
<gene>
    <name evidence="6" type="primary">dhaA</name>
    <name evidence="8" type="ORF">FBZ95_102477</name>
</gene>
<feature type="active site" description="Proton acceptor" evidence="6">
    <location>
        <position position="280"/>
    </location>
</feature>
<evidence type="ECO:0000256" key="3">
    <source>
        <dbReference type="ARBA" id="ARBA00012065"/>
    </source>
</evidence>
<dbReference type="InterPro" id="IPR000073">
    <property type="entry name" value="AB_hydrolase_1"/>
</dbReference>
<evidence type="ECO:0000256" key="6">
    <source>
        <dbReference type="HAMAP-Rule" id="MF_01231"/>
    </source>
</evidence>
<dbReference type="GO" id="GO:0016020">
    <property type="term" value="C:membrane"/>
    <property type="evidence" value="ECO:0007669"/>
    <property type="project" value="TreeGrafter"/>
</dbReference>
<comment type="function">
    <text evidence="6">Catalyzes hydrolytic cleavage of carbon-halogen bonds in halogenated aliphatic compounds, leading to the formation of the corresponding primary alcohols, halide ions and protons.</text>
</comment>
<dbReference type="GO" id="GO:0018786">
    <property type="term" value="F:haloalkane dehalogenase activity"/>
    <property type="evidence" value="ECO:0007669"/>
    <property type="project" value="UniProtKB-UniRule"/>
</dbReference>
<evidence type="ECO:0000256" key="1">
    <source>
        <dbReference type="ARBA" id="ARBA00007213"/>
    </source>
</evidence>
<dbReference type="SUPFAM" id="SSF53474">
    <property type="entry name" value="alpha/beta-Hydrolases"/>
    <property type="match status" value="1"/>
</dbReference>
<comment type="caution">
    <text evidence="8">The sequence shown here is derived from an EMBL/GenBank/DDBJ whole genome shotgun (WGS) entry which is preliminary data.</text>
</comment>
<dbReference type="Proteomes" id="UP000315914">
    <property type="component" value="Unassembled WGS sequence"/>
</dbReference>
<organism evidence="8 9">
    <name type="scientific">Bradyrhizobium sacchari</name>
    <dbReference type="NCBI Taxonomy" id="1399419"/>
    <lineage>
        <taxon>Bacteria</taxon>
        <taxon>Pseudomonadati</taxon>
        <taxon>Pseudomonadota</taxon>
        <taxon>Alphaproteobacteria</taxon>
        <taxon>Hyphomicrobiales</taxon>
        <taxon>Nitrobacteraceae</taxon>
        <taxon>Bradyrhizobium</taxon>
    </lineage>
</organism>
<accession>A0A560KDL4</accession>
<sequence length="310" mass="33720">MTKPAEIAIRTASVLGSNMAYREAGAKDAPIALFLHGNPTSSHIWRNILPLVSPLARCVAPDLIGFGQSGKPDMAYRFFDHARYLDALIDELGISSAYLVAQDWGTALAFHLAARRPDFVRGLAFMEFIRPMPTWQDFHHTEVAEEQDHAEAARAVFRKFRTPGEGEAMILEANAFVERVLPGGIVRKLSDDEMAPYRAPFPTPASRRPVLAFPRELPIEGEPADVYETLQSAHAALAASSYPKLLFSGAPGALVAPEFAGQFASSLKHCAHVHLGPGLHYLQEDHPEAIGRSVAGWIAGIEAARPQLAA</sequence>
<dbReference type="InterPro" id="IPR050266">
    <property type="entry name" value="AB_hydrolase_sf"/>
</dbReference>
<dbReference type="InterPro" id="IPR023594">
    <property type="entry name" value="Haloalkane_dehalogenase_2"/>
</dbReference>
<evidence type="ECO:0000313" key="8">
    <source>
        <dbReference type="EMBL" id="TWB81256.1"/>
    </source>
</evidence>
<comment type="catalytic activity">
    <reaction evidence="6">
        <text>1-haloalkane + H2O = a halide anion + a primary alcohol + H(+)</text>
        <dbReference type="Rhea" id="RHEA:19081"/>
        <dbReference type="ChEBI" id="CHEBI:15377"/>
        <dbReference type="ChEBI" id="CHEBI:15378"/>
        <dbReference type="ChEBI" id="CHEBI:15734"/>
        <dbReference type="ChEBI" id="CHEBI:16042"/>
        <dbReference type="ChEBI" id="CHEBI:18060"/>
        <dbReference type="EC" id="3.8.1.5"/>
    </reaction>
</comment>
<dbReference type="EMBL" id="VITW01000002">
    <property type="protein sequence ID" value="TWB81256.1"/>
    <property type="molecule type" value="Genomic_DNA"/>
</dbReference>
<evidence type="ECO:0000256" key="5">
    <source>
        <dbReference type="ARBA" id="ARBA00040785"/>
    </source>
</evidence>
<dbReference type="InterPro" id="IPR000639">
    <property type="entry name" value="Epox_hydrolase-like"/>
</dbReference>
<dbReference type="HAMAP" id="MF_01231">
    <property type="entry name" value="Haloalk_dehal_type2"/>
    <property type="match status" value="1"/>
</dbReference>
<dbReference type="Gene3D" id="3.40.50.1820">
    <property type="entry name" value="alpha/beta hydrolase"/>
    <property type="match status" value="1"/>
</dbReference>
<evidence type="ECO:0000259" key="7">
    <source>
        <dbReference type="Pfam" id="PF00561"/>
    </source>
</evidence>
<dbReference type="OrthoDB" id="9812774at2"/>
<comment type="similarity">
    <text evidence="1 6">Belongs to the haloalkane dehalogenase family. Type 2 subfamily.</text>
</comment>
<dbReference type="EC" id="3.8.1.5" evidence="3 6"/>
<name>A0A560KDL4_9BRAD</name>
<evidence type="ECO:0000256" key="2">
    <source>
        <dbReference type="ARBA" id="ARBA00011245"/>
    </source>
</evidence>
<dbReference type="Pfam" id="PF00561">
    <property type="entry name" value="Abhydrolase_1"/>
    <property type="match status" value="1"/>
</dbReference>
<dbReference type="RefSeq" id="WP_080133542.1">
    <property type="nucleotide sequence ID" value="NZ_LWIG01000001.1"/>
</dbReference>
<comment type="subunit">
    <text evidence="2 6">Monomer.</text>
</comment>
<proteinExistence type="inferred from homology"/>
<dbReference type="InterPro" id="IPR029058">
    <property type="entry name" value="AB_hydrolase_fold"/>
</dbReference>
<keyword evidence="9" id="KW-1185">Reference proteome</keyword>
<reference evidence="8 9" key="1">
    <citation type="submission" date="2019-06" db="EMBL/GenBank/DDBJ databases">
        <title>Genomic Encyclopedia of Type Strains, Phase IV (KMG-V): Genome sequencing to study the core and pangenomes of soil and plant-associated prokaryotes.</title>
        <authorList>
            <person name="Whitman W."/>
        </authorList>
    </citation>
    <scope>NUCLEOTIDE SEQUENCE [LARGE SCALE GENOMIC DNA]</scope>
    <source>
        <strain evidence="8 9">BR 10556</strain>
    </source>
</reference>
<feature type="active site" description="Nucleophile" evidence="6">
    <location>
        <position position="103"/>
    </location>
</feature>
<feature type="active site" description="Proton donor" evidence="6">
    <location>
        <position position="127"/>
    </location>
</feature>
<dbReference type="STRING" id="1399419.A5906_20130"/>
<dbReference type="AlphaFoldDB" id="A0A560KDL4"/>
<dbReference type="PANTHER" id="PTHR43798">
    <property type="entry name" value="MONOACYLGLYCEROL LIPASE"/>
    <property type="match status" value="1"/>
</dbReference>
<evidence type="ECO:0000256" key="4">
    <source>
        <dbReference type="ARBA" id="ARBA00022801"/>
    </source>
</evidence>
<keyword evidence="4 6" id="KW-0378">Hydrolase</keyword>